<accession>A0ABZ1B4Y7</accession>
<name>A0ABZ1B4Y7_9ACTN</name>
<proteinExistence type="predicted"/>
<evidence type="ECO:0000313" key="2">
    <source>
        <dbReference type="Proteomes" id="UP001324287"/>
    </source>
</evidence>
<gene>
    <name evidence="1" type="ORF">U6N30_03945</name>
</gene>
<keyword evidence="2" id="KW-1185">Reference proteome</keyword>
<dbReference type="RefSeq" id="WP_324276222.1">
    <property type="nucleotide sequence ID" value="NZ_CP141261.1"/>
</dbReference>
<reference evidence="1 2" key="1">
    <citation type="submission" date="2023-12" db="EMBL/GenBank/DDBJ databases">
        <title>Blastococcus brunescens sp. nov., an actonobacterium isolated from sandstone collected in sahara desert.</title>
        <authorList>
            <person name="Gtari M."/>
            <person name="Ghodhbane F."/>
        </authorList>
    </citation>
    <scope>NUCLEOTIDE SEQUENCE [LARGE SCALE GENOMIC DNA]</scope>
    <source>
        <strain evidence="1 2">BMG 8361</strain>
    </source>
</reference>
<protein>
    <submittedName>
        <fullName evidence="1">Uncharacterized protein</fullName>
    </submittedName>
</protein>
<evidence type="ECO:0000313" key="1">
    <source>
        <dbReference type="EMBL" id="WRL64898.1"/>
    </source>
</evidence>
<dbReference type="EMBL" id="CP141261">
    <property type="protein sequence ID" value="WRL64898.1"/>
    <property type="molecule type" value="Genomic_DNA"/>
</dbReference>
<sequence>MRAWPLSPVTVGMLAGVIGLDGLAKVYRDRVAVDDLTGRWATSPSRPARGCTS</sequence>
<dbReference type="Proteomes" id="UP001324287">
    <property type="component" value="Chromosome"/>
</dbReference>
<organism evidence="1 2">
    <name type="scientific">Blastococcus brunescens</name>
    <dbReference type="NCBI Taxonomy" id="1564165"/>
    <lineage>
        <taxon>Bacteria</taxon>
        <taxon>Bacillati</taxon>
        <taxon>Actinomycetota</taxon>
        <taxon>Actinomycetes</taxon>
        <taxon>Geodermatophilales</taxon>
        <taxon>Geodermatophilaceae</taxon>
        <taxon>Blastococcus</taxon>
    </lineage>
</organism>